<proteinExistence type="predicted"/>
<protein>
    <submittedName>
        <fullName evidence="1">Uncharacterized protein</fullName>
    </submittedName>
</protein>
<sequence>MKRIENNLDLRSLFLGTGLVTKFRQKALCLDEAFI</sequence>
<accession>Q096I8</accession>
<dbReference type="AlphaFoldDB" id="Q096I8"/>
<evidence type="ECO:0000313" key="1">
    <source>
        <dbReference type="EMBL" id="EAU67681.1"/>
    </source>
</evidence>
<comment type="caution">
    <text evidence="1">The sequence shown here is derived from an EMBL/GenBank/DDBJ whole genome shotgun (WGS) entry which is preliminary data.</text>
</comment>
<organism evidence="1 2">
    <name type="scientific">Stigmatella aurantiaca (strain DW4/3-1)</name>
    <dbReference type="NCBI Taxonomy" id="378806"/>
    <lineage>
        <taxon>Bacteria</taxon>
        <taxon>Pseudomonadati</taxon>
        <taxon>Myxococcota</taxon>
        <taxon>Myxococcia</taxon>
        <taxon>Myxococcales</taxon>
        <taxon>Cystobacterineae</taxon>
        <taxon>Archangiaceae</taxon>
        <taxon>Stigmatella</taxon>
    </lineage>
</organism>
<evidence type="ECO:0000313" key="2">
    <source>
        <dbReference type="Proteomes" id="UP000032702"/>
    </source>
</evidence>
<gene>
    <name evidence="1" type="ORF">STIAU_0620</name>
</gene>
<name>Q096I8_STIAD</name>
<dbReference type="Proteomes" id="UP000032702">
    <property type="component" value="Unassembled WGS sequence"/>
</dbReference>
<reference evidence="1 2" key="1">
    <citation type="submission" date="2006-04" db="EMBL/GenBank/DDBJ databases">
        <authorList>
            <person name="Nierman W.C."/>
        </authorList>
    </citation>
    <scope>NUCLEOTIDE SEQUENCE [LARGE SCALE GENOMIC DNA]</scope>
    <source>
        <strain evidence="1 2">DW4/3-1</strain>
    </source>
</reference>
<dbReference type="EMBL" id="AAMD01000029">
    <property type="protein sequence ID" value="EAU67681.1"/>
    <property type="molecule type" value="Genomic_DNA"/>
</dbReference>